<protein>
    <submittedName>
        <fullName evidence="1">Uncharacterized protein</fullName>
    </submittedName>
</protein>
<organism evidence="1 2">
    <name type="scientific">Kickxella alabastrina</name>
    <dbReference type="NCBI Taxonomy" id="61397"/>
    <lineage>
        <taxon>Eukaryota</taxon>
        <taxon>Fungi</taxon>
        <taxon>Fungi incertae sedis</taxon>
        <taxon>Zoopagomycota</taxon>
        <taxon>Kickxellomycotina</taxon>
        <taxon>Kickxellomycetes</taxon>
        <taxon>Kickxellales</taxon>
        <taxon>Kickxellaceae</taxon>
        <taxon>Kickxella</taxon>
    </lineage>
</organism>
<sequence length="305" mass="35132">MGQYWFLACMDRREITSYDNGLKLGETMLQGYCDMLCKMLAYKTHFIRATPLPVTQTVALKDKRLSAIEELPGLIIDMIFSNLTEYSYTENPKSVDAILCFALSCHRFLDFGRRHLLKDFKLRSQSENWSGHRIICVGDYADDIPPGFLSDHEREELGSRTLFEFVKTFGGPSRLFAYTPTRTYRHAGKTASERLIKALLPEFRNVSQRDKDTVIRNLTTDEYIRAEAFHATLDKFNLEDMLLSRISWSSDPSVALVNKVGFHRGTWAGHCIDLNTADTVDSTWKDVTKESYEWIKAIYEDQSDE</sequence>
<comment type="caution">
    <text evidence="1">The sequence shown here is derived from an EMBL/GenBank/DDBJ whole genome shotgun (WGS) entry which is preliminary data.</text>
</comment>
<evidence type="ECO:0000313" key="2">
    <source>
        <dbReference type="Proteomes" id="UP001150581"/>
    </source>
</evidence>
<gene>
    <name evidence="1" type="ORF">LPJ66_009309</name>
</gene>
<keyword evidence="2" id="KW-1185">Reference proteome</keyword>
<dbReference type="Proteomes" id="UP001150581">
    <property type="component" value="Unassembled WGS sequence"/>
</dbReference>
<name>A0ACC1I3L7_9FUNG</name>
<dbReference type="EMBL" id="JANBPG010002092">
    <property type="protein sequence ID" value="KAJ1887072.1"/>
    <property type="molecule type" value="Genomic_DNA"/>
</dbReference>
<reference evidence="1" key="1">
    <citation type="submission" date="2022-07" db="EMBL/GenBank/DDBJ databases">
        <title>Phylogenomic reconstructions and comparative analyses of Kickxellomycotina fungi.</title>
        <authorList>
            <person name="Reynolds N.K."/>
            <person name="Stajich J.E."/>
            <person name="Barry K."/>
            <person name="Grigoriev I.V."/>
            <person name="Crous P."/>
            <person name="Smith M.E."/>
        </authorList>
    </citation>
    <scope>NUCLEOTIDE SEQUENCE</scope>
    <source>
        <strain evidence="1">Benny 63K</strain>
    </source>
</reference>
<proteinExistence type="predicted"/>
<accession>A0ACC1I3L7</accession>
<evidence type="ECO:0000313" key="1">
    <source>
        <dbReference type="EMBL" id="KAJ1887072.1"/>
    </source>
</evidence>